<accession>A0A4Z2CKB6</accession>
<dbReference type="PANTHER" id="PTHR31626">
    <property type="entry name" value="SUSHI DOMAIN-CONTAINING PROTEIN"/>
    <property type="match status" value="1"/>
</dbReference>
<dbReference type="AlphaFoldDB" id="A0A4Z2CKB6"/>
<sequence length="306" mass="33214">MRASACVFALCLVVYADGQFGPTGQPVHVNDGNFSGRDHMKVELHPWSGSAFSLKVQVVGARSHRRISTARVDVYINYSRTYTVLTGDDGGVLLNITYRTVAPVTVVVSKDGYLPTALPYKAKQVANIFFGYCVAACSEPGKHLALRGLRPDPWQIICLLNLTDSGDITEVKAYLSVPQLREDSFQNAPGIMESTSGYVSVDLRPTAAVSVQLYSGDTELPVSGPVQISLRVPDSPGLQASSVIPAWFFNQTAGGWMRKGLGTVKTIEGELLWTFSAPHLGYWIAAPPSSTTDARSLRQTRRESCQ</sequence>
<keyword evidence="1" id="KW-0732">Signal</keyword>
<feature type="chain" id="PRO_5021401492" description="FAM171 N-terminal domain-containing protein" evidence="1">
    <location>
        <begin position="19"/>
        <end position="306"/>
    </location>
</feature>
<keyword evidence="4" id="KW-1185">Reference proteome</keyword>
<evidence type="ECO:0000259" key="2">
    <source>
        <dbReference type="Pfam" id="PF10577"/>
    </source>
</evidence>
<gene>
    <name evidence="3" type="ORF">fugu_001493</name>
</gene>
<dbReference type="InterPro" id="IPR018890">
    <property type="entry name" value="FAM171"/>
</dbReference>
<evidence type="ECO:0000313" key="4">
    <source>
        <dbReference type="Proteomes" id="UP000516260"/>
    </source>
</evidence>
<dbReference type="Pfam" id="PF10577">
    <property type="entry name" value="FAM171A1-2-B_N"/>
    <property type="match status" value="2"/>
</dbReference>
<comment type="caution">
    <text evidence="3">The sequence shown here is derived from an EMBL/GenBank/DDBJ whole genome shotgun (WGS) entry which is preliminary data.</text>
</comment>
<organism evidence="3 4">
    <name type="scientific">Takifugu bimaculatus</name>
    <dbReference type="NCBI Taxonomy" id="433685"/>
    <lineage>
        <taxon>Eukaryota</taxon>
        <taxon>Metazoa</taxon>
        <taxon>Chordata</taxon>
        <taxon>Craniata</taxon>
        <taxon>Vertebrata</taxon>
        <taxon>Euteleostomi</taxon>
        <taxon>Actinopterygii</taxon>
        <taxon>Neopterygii</taxon>
        <taxon>Teleostei</taxon>
        <taxon>Neoteleostei</taxon>
        <taxon>Acanthomorphata</taxon>
        <taxon>Eupercaria</taxon>
        <taxon>Tetraodontiformes</taxon>
        <taxon>Tetradontoidea</taxon>
        <taxon>Tetraodontidae</taxon>
        <taxon>Takifugu</taxon>
    </lineage>
</organism>
<dbReference type="Proteomes" id="UP000516260">
    <property type="component" value="Chromosome 1"/>
</dbReference>
<feature type="domain" description="FAM171 N-terminal" evidence="2">
    <location>
        <begin position="184"/>
        <end position="288"/>
    </location>
</feature>
<name>A0A4Z2CKB6_9TELE</name>
<dbReference type="EMBL" id="SWLE01000001">
    <property type="protein sequence ID" value="TNN04464.1"/>
    <property type="molecule type" value="Genomic_DNA"/>
</dbReference>
<protein>
    <recommendedName>
        <fullName evidence="2">FAM171 N-terminal domain-containing protein</fullName>
    </recommendedName>
</protein>
<evidence type="ECO:0000313" key="3">
    <source>
        <dbReference type="EMBL" id="TNN04464.1"/>
    </source>
</evidence>
<evidence type="ECO:0000256" key="1">
    <source>
        <dbReference type="SAM" id="SignalP"/>
    </source>
</evidence>
<proteinExistence type="predicted"/>
<dbReference type="PANTHER" id="PTHR31626:SF2">
    <property type="entry name" value="PROTEIN FAM171B"/>
    <property type="match status" value="1"/>
</dbReference>
<dbReference type="InterPro" id="IPR048530">
    <property type="entry name" value="FAM171_N"/>
</dbReference>
<feature type="signal peptide" evidence="1">
    <location>
        <begin position="1"/>
        <end position="18"/>
    </location>
</feature>
<feature type="domain" description="FAM171 N-terminal" evidence="2">
    <location>
        <begin position="53"/>
        <end position="125"/>
    </location>
</feature>
<reference evidence="3 4" key="1">
    <citation type="submission" date="2019-04" db="EMBL/GenBank/DDBJ databases">
        <title>The sequence and de novo assembly of Takifugu bimaculatus genome using PacBio and Hi-C technologies.</title>
        <authorList>
            <person name="Xu P."/>
            <person name="Liu B."/>
            <person name="Zhou Z."/>
        </authorList>
    </citation>
    <scope>NUCLEOTIDE SEQUENCE [LARGE SCALE GENOMIC DNA]</scope>
    <source>
        <strain evidence="3">TB-2018</strain>
        <tissue evidence="3">Muscle</tissue>
    </source>
</reference>